<dbReference type="InterPro" id="IPR036397">
    <property type="entry name" value="RNaseH_sf"/>
</dbReference>
<accession>A0AAW2K5N8</accession>
<dbReference type="InterPro" id="IPR052929">
    <property type="entry name" value="RNase_H-like_EbsB-rel"/>
</dbReference>
<sequence length="379" mass="39988">MGSEQEDVERWVRHVWEEVSRDEFCLFLMICWGLWKNRNGVLMEGKHRHAEGLVAGVSCYLVEFQRASGSRRVGIRLGGVDSWKPPEAGWVKVNYDGALFADGKEGGPGVVARSETGECVAWVSYRFVKPIYPEEVEAMAAREAALLVVQHGWPPIILEGDCASLIHKLQARETNFSTIGQLTQDIKCIVARSSCVFPLVHRAGNKVAHCLARTTGAFTVGSSNLPTHVFQTLVSDLETMPNKNLNVLHRGRDVIECFRDELWNTAAILSSELLKSKDGFKGTLPIKISGGGVAGAVPNNGSGGAAAQETDGCNGECDAAVAAGCCGGAAQVQDGGNEFSGVGIAGAVPIDDSGGVAAQETDGCNGECDAATAAGAVAA</sequence>
<dbReference type="Pfam" id="PF13456">
    <property type="entry name" value="RVT_3"/>
    <property type="match status" value="1"/>
</dbReference>
<reference evidence="2" key="2">
    <citation type="journal article" date="2024" name="Plant">
        <title>Genomic evolution and insights into agronomic trait innovations of Sesamum species.</title>
        <authorList>
            <person name="Miao H."/>
            <person name="Wang L."/>
            <person name="Qu L."/>
            <person name="Liu H."/>
            <person name="Sun Y."/>
            <person name="Le M."/>
            <person name="Wang Q."/>
            <person name="Wei S."/>
            <person name="Zheng Y."/>
            <person name="Lin W."/>
            <person name="Duan Y."/>
            <person name="Cao H."/>
            <person name="Xiong S."/>
            <person name="Wang X."/>
            <person name="Wei L."/>
            <person name="Li C."/>
            <person name="Ma Q."/>
            <person name="Ju M."/>
            <person name="Zhao R."/>
            <person name="Li G."/>
            <person name="Mu C."/>
            <person name="Tian Q."/>
            <person name="Mei H."/>
            <person name="Zhang T."/>
            <person name="Gao T."/>
            <person name="Zhang H."/>
        </authorList>
    </citation>
    <scope>NUCLEOTIDE SEQUENCE</scope>
    <source>
        <strain evidence="2">G02</strain>
    </source>
</reference>
<dbReference type="EMBL" id="JACGWJ010000030">
    <property type="protein sequence ID" value="KAL0301902.1"/>
    <property type="molecule type" value="Genomic_DNA"/>
</dbReference>
<dbReference type="Gene3D" id="3.30.420.10">
    <property type="entry name" value="Ribonuclease H-like superfamily/Ribonuclease H"/>
    <property type="match status" value="1"/>
</dbReference>
<gene>
    <name evidence="2" type="ORF">Sradi_6467000</name>
</gene>
<name>A0AAW2K5N8_SESRA</name>
<dbReference type="PANTHER" id="PTHR47074">
    <property type="entry name" value="BNAC02G40300D PROTEIN"/>
    <property type="match status" value="1"/>
</dbReference>
<dbReference type="SUPFAM" id="SSF53098">
    <property type="entry name" value="Ribonuclease H-like"/>
    <property type="match status" value="1"/>
</dbReference>
<feature type="domain" description="RNase H type-1" evidence="1">
    <location>
        <begin position="94"/>
        <end position="213"/>
    </location>
</feature>
<dbReference type="InterPro" id="IPR012337">
    <property type="entry name" value="RNaseH-like_sf"/>
</dbReference>
<dbReference type="InterPro" id="IPR002156">
    <property type="entry name" value="RNaseH_domain"/>
</dbReference>
<dbReference type="InterPro" id="IPR044730">
    <property type="entry name" value="RNase_H-like_dom_plant"/>
</dbReference>
<dbReference type="PANTHER" id="PTHR47074:SF48">
    <property type="entry name" value="POLYNUCLEOTIDYL TRANSFERASE, RIBONUCLEASE H-LIKE SUPERFAMILY PROTEIN"/>
    <property type="match status" value="1"/>
</dbReference>
<dbReference type="GO" id="GO:0003676">
    <property type="term" value="F:nucleic acid binding"/>
    <property type="evidence" value="ECO:0007669"/>
    <property type="project" value="InterPro"/>
</dbReference>
<protein>
    <recommendedName>
        <fullName evidence="1">RNase H type-1 domain-containing protein</fullName>
    </recommendedName>
</protein>
<reference evidence="2" key="1">
    <citation type="submission" date="2020-06" db="EMBL/GenBank/DDBJ databases">
        <authorList>
            <person name="Li T."/>
            <person name="Hu X."/>
            <person name="Zhang T."/>
            <person name="Song X."/>
            <person name="Zhang H."/>
            <person name="Dai N."/>
            <person name="Sheng W."/>
            <person name="Hou X."/>
            <person name="Wei L."/>
        </authorList>
    </citation>
    <scope>NUCLEOTIDE SEQUENCE</scope>
    <source>
        <strain evidence="2">G02</strain>
        <tissue evidence="2">Leaf</tissue>
    </source>
</reference>
<dbReference type="AlphaFoldDB" id="A0AAW2K5N8"/>
<organism evidence="2">
    <name type="scientific">Sesamum radiatum</name>
    <name type="common">Black benniseed</name>
    <dbReference type="NCBI Taxonomy" id="300843"/>
    <lineage>
        <taxon>Eukaryota</taxon>
        <taxon>Viridiplantae</taxon>
        <taxon>Streptophyta</taxon>
        <taxon>Embryophyta</taxon>
        <taxon>Tracheophyta</taxon>
        <taxon>Spermatophyta</taxon>
        <taxon>Magnoliopsida</taxon>
        <taxon>eudicotyledons</taxon>
        <taxon>Gunneridae</taxon>
        <taxon>Pentapetalae</taxon>
        <taxon>asterids</taxon>
        <taxon>lamiids</taxon>
        <taxon>Lamiales</taxon>
        <taxon>Pedaliaceae</taxon>
        <taxon>Sesamum</taxon>
    </lineage>
</organism>
<dbReference type="GO" id="GO:0004523">
    <property type="term" value="F:RNA-DNA hybrid ribonuclease activity"/>
    <property type="evidence" value="ECO:0007669"/>
    <property type="project" value="InterPro"/>
</dbReference>
<dbReference type="CDD" id="cd06222">
    <property type="entry name" value="RNase_H_like"/>
    <property type="match status" value="1"/>
</dbReference>
<evidence type="ECO:0000313" key="2">
    <source>
        <dbReference type="EMBL" id="KAL0301902.1"/>
    </source>
</evidence>
<comment type="caution">
    <text evidence="2">The sequence shown here is derived from an EMBL/GenBank/DDBJ whole genome shotgun (WGS) entry which is preliminary data.</text>
</comment>
<evidence type="ECO:0000259" key="1">
    <source>
        <dbReference type="Pfam" id="PF13456"/>
    </source>
</evidence>
<proteinExistence type="predicted"/>